<feature type="transmembrane region" description="Helical" evidence="2">
    <location>
        <begin position="1079"/>
        <end position="1096"/>
    </location>
</feature>
<keyword evidence="2" id="KW-1133">Transmembrane helix</keyword>
<comment type="caution">
    <text evidence="3">The sequence shown here is derived from an EMBL/GenBank/DDBJ whole genome shotgun (WGS) entry which is preliminary data.</text>
</comment>
<feature type="transmembrane region" description="Helical" evidence="2">
    <location>
        <begin position="459"/>
        <end position="485"/>
    </location>
</feature>
<feature type="transmembrane region" description="Helical" evidence="2">
    <location>
        <begin position="1056"/>
        <end position="1073"/>
    </location>
</feature>
<evidence type="ECO:0000256" key="2">
    <source>
        <dbReference type="SAM" id="Phobius"/>
    </source>
</evidence>
<dbReference type="CDD" id="cd22884">
    <property type="entry name" value="TOM22"/>
    <property type="match status" value="1"/>
</dbReference>
<dbReference type="EMBL" id="CAUYUJ010021392">
    <property type="protein sequence ID" value="CAK0904362.1"/>
    <property type="molecule type" value="Genomic_DNA"/>
</dbReference>
<evidence type="ECO:0000313" key="3">
    <source>
        <dbReference type="EMBL" id="CAK0904362.1"/>
    </source>
</evidence>
<name>A0ABN9XW69_9DINO</name>
<feature type="region of interest" description="Disordered" evidence="1">
    <location>
        <begin position="899"/>
        <end position="944"/>
    </location>
</feature>
<accession>A0ABN9XW69</accession>
<dbReference type="Proteomes" id="UP001189429">
    <property type="component" value="Unassembled WGS sequence"/>
</dbReference>
<evidence type="ECO:0000256" key="1">
    <source>
        <dbReference type="SAM" id="MobiDB-lite"/>
    </source>
</evidence>
<proteinExistence type="predicted"/>
<keyword evidence="4" id="KW-1185">Reference proteome</keyword>
<keyword evidence="2" id="KW-0812">Transmembrane</keyword>
<organism evidence="3 4">
    <name type="scientific">Prorocentrum cordatum</name>
    <dbReference type="NCBI Taxonomy" id="2364126"/>
    <lineage>
        <taxon>Eukaryota</taxon>
        <taxon>Sar</taxon>
        <taxon>Alveolata</taxon>
        <taxon>Dinophyceae</taxon>
        <taxon>Prorocentrales</taxon>
        <taxon>Prorocentraceae</taxon>
        <taxon>Prorocentrum</taxon>
    </lineage>
</organism>
<reference evidence="3" key="1">
    <citation type="submission" date="2023-10" db="EMBL/GenBank/DDBJ databases">
        <authorList>
            <person name="Chen Y."/>
            <person name="Shah S."/>
            <person name="Dougan E. K."/>
            <person name="Thang M."/>
            <person name="Chan C."/>
        </authorList>
    </citation>
    <scope>NUCLEOTIDE SEQUENCE [LARGE SCALE GENOMIC DNA]</scope>
</reference>
<sequence>MDGPALPRAEQAEQVCPTISTTICDYAPVASGARDQGHAAVTRVLEVLTGFPMDDAAARLRSFGVDFAPGRAMAFTAAAEMAIPMPARGMAEAGRDSASFRTGGAPPRAAALASEARALPEAAAGRLEVAAGALPDGCASGTGGSGAAATGSARAVPVPPLVQQDMECARQPLPGRLFRGTDAPRAGRLMLGLEADGERRAKLLSHEGRGNGTLWLAIPHQRWSKPARRSGRWPPCRRMGAELAPPGATRRLQRASAVDDAGEATRDCGEPVGRRAAHVLASPRAHAGAVRGLEDELRAAGAVVDIERWDTEVCQVRADGSVCEAVMDFVVGFPSTAQPWWLDVNVQTPFRSSLPAASWVARAEATAAGDRAKAARCGDAVRRRARSRSAPARWSCFRCADATLAALGHNGLARSLGCLLARRQAPGGPMGNALSGFADASAPRVKKAKSRLMKLGSKAWWLGGHIMWTAATASIVLVVPVFFMYEKECQLYEQMAQMQTAQMNDADVALSSELEDDHAARVAAFEGALRSMYAALPKNEHGNLEHQAVRYVLHRLFVQRHGWYIKGLDPNGPAPSPNGTTDNVSQDWLPAYLQARLEARSGGRGAVLHELAALAAALEDLVQKEAVDRLRLAYKVLQLDPEGGIERKQAEDVMFTAFLSFLVANKFSAETPEEVHKKQQIFASKYKDWDAAKDWFAANIMESSASPDGRYDIRTTSRMAVTMGEKYHELNDLECKSLKSTMLELEDRKAGRVQLSAFYNRSMHSHWRFTEKAEYLRRIGALDETNATKPMVIVPNYVMGRMNCLESSGIYSLCCRNECEDLMGRLEQEIGSPNAPADRVMQLVAGLASDTVLAPRTLPDELRSRLVDVAASNGGLVPLHSRLFAQWMHHAYPRECPYPHEPGTAGAQTPDEWMQETGQASNLASAEEMQEHIESCPVDPGGSAELPWSTVDAHFASLGPASPAASTQTAGPAVAAAEAASAAAGRPAAASGAGRGSGRLWALAVAAAAAAACAHSVGLRGQELGGPHRGSSLRGVLDGVSEEEARWAWAAKRARPALLLVACVLLLVALELLDFTALAAAAVAGLLALGVRAALASPPWGPSGKRCAV</sequence>
<evidence type="ECO:0000313" key="4">
    <source>
        <dbReference type="Proteomes" id="UP001189429"/>
    </source>
</evidence>
<keyword evidence="2" id="KW-0472">Membrane</keyword>
<gene>
    <name evidence="3" type="ORF">PCOR1329_LOCUS80411</name>
</gene>
<protein>
    <submittedName>
        <fullName evidence="3">Uncharacterized protein</fullName>
    </submittedName>
</protein>